<sequence length="124" mass="13812">MLRLGITVLGVDDLERATAFWSAALGLTRSSEWENENWRTLSDQRGPVLGLIRSETPVQRHPRLHLDLFADSRAEQEAEVARLVSLGATEVDWDRYPADPDFVVLADPEGNIFCVVDLSHAPSS</sequence>
<feature type="domain" description="VOC" evidence="1">
    <location>
        <begin position="3"/>
        <end position="118"/>
    </location>
</feature>
<evidence type="ECO:0000313" key="3">
    <source>
        <dbReference type="Proteomes" id="UP000754495"/>
    </source>
</evidence>
<dbReference type="PANTHER" id="PTHR35908">
    <property type="entry name" value="HYPOTHETICAL FUSION PROTEIN"/>
    <property type="match status" value="1"/>
</dbReference>
<reference evidence="2 3" key="1">
    <citation type="submission" date="2020-03" db="EMBL/GenBank/DDBJ databases">
        <title>Sequencing the genomes of 1000 actinobacteria strains.</title>
        <authorList>
            <person name="Klenk H.-P."/>
        </authorList>
    </citation>
    <scope>NUCLEOTIDE SEQUENCE [LARGE SCALE GENOMIC DNA]</scope>
    <source>
        <strain evidence="2 3">DSM 45668</strain>
    </source>
</reference>
<dbReference type="PANTHER" id="PTHR35908:SF1">
    <property type="entry name" value="CONSERVED PROTEIN"/>
    <property type="match status" value="1"/>
</dbReference>
<dbReference type="Pfam" id="PF18029">
    <property type="entry name" value="Glyoxalase_6"/>
    <property type="match status" value="1"/>
</dbReference>
<protein>
    <submittedName>
        <fullName evidence="2">Catechol 2,3-dioxygenase-like lactoylglutathione lyase family enzyme</fullName>
    </submittedName>
</protein>
<organism evidence="2 3">
    <name type="scientific">Amycolatopsis viridis</name>
    <dbReference type="NCBI Taxonomy" id="185678"/>
    <lineage>
        <taxon>Bacteria</taxon>
        <taxon>Bacillati</taxon>
        <taxon>Actinomycetota</taxon>
        <taxon>Actinomycetes</taxon>
        <taxon>Pseudonocardiales</taxon>
        <taxon>Pseudonocardiaceae</taxon>
        <taxon>Amycolatopsis</taxon>
    </lineage>
</organism>
<dbReference type="InterPro" id="IPR041581">
    <property type="entry name" value="Glyoxalase_6"/>
</dbReference>
<dbReference type="Proteomes" id="UP000754495">
    <property type="component" value="Unassembled WGS sequence"/>
</dbReference>
<dbReference type="PROSITE" id="PS51819">
    <property type="entry name" value="VOC"/>
    <property type="match status" value="1"/>
</dbReference>
<comment type="caution">
    <text evidence="2">The sequence shown here is derived from an EMBL/GenBank/DDBJ whole genome shotgun (WGS) entry which is preliminary data.</text>
</comment>
<dbReference type="InterPro" id="IPR029068">
    <property type="entry name" value="Glyas_Bleomycin-R_OHBP_Dase"/>
</dbReference>
<accession>A0ABX0T001</accession>
<dbReference type="Gene3D" id="3.10.180.10">
    <property type="entry name" value="2,3-Dihydroxybiphenyl 1,2-Dioxygenase, domain 1"/>
    <property type="match status" value="1"/>
</dbReference>
<dbReference type="EMBL" id="JAANOU010000001">
    <property type="protein sequence ID" value="NIH82547.1"/>
    <property type="molecule type" value="Genomic_DNA"/>
</dbReference>
<evidence type="ECO:0000259" key="1">
    <source>
        <dbReference type="PROSITE" id="PS51819"/>
    </source>
</evidence>
<dbReference type="SUPFAM" id="SSF54593">
    <property type="entry name" value="Glyoxalase/Bleomycin resistance protein/Dihydroxybiphenyl dioxygenase"/>
    <property type="match status" value="1"/>
</dbReference>
<dbReference type="InterPro" id="IPR037523">
    <property type="entry name" value="VOC_core"/>
</dbReference>
<dbReference type="CDD" id="cd06587">
    <property type="entry name" value="VOC"/>
    <property type="match status" value="1"/>
</dbReference>
<dbReference type="RefSeq" id="WP_167119864.1">
    <property type="nucleotide sequence ID" value="NZ_JAANOU010000001.1"/>
</dbReference>
<keyword evidence="3" id="KW-1185">Reference proteome</keyword>
<gene>
    <name evidence="2" type="ORF">FHX46_005077</name>
</gene>
<proteinExistence type="predicted"/>
<evidence type="ECO:0000313" key="2">
    <source>
        <dbReference type="EMBL" id="NIH82547.1"/>
    </source>
</evidence>
<name>A0ABX0T001_9PSEU</name>